<dbReference type="SUPFAM" id="SSF53098">
    <property type="entry name" value="Ribonuclease H-like"/>
    <property type="match status" value="1"/>
</dbReference>
<protein>
    <recommendedName>
        <fullName evidence="1">HAT C-terminal dimerisation domain-containing protein</fullName>
    </recommendedName>
</protein>
<sequence>HSTQYPILSCMAHDYLAIEGSSTPSEQSFSQRGLTVTLLHNSLHPDTVEALQLLKDSYSSGDLTAAAAALHWEPESWTTNVG</sequence>
<evidence type="ECO:0000313" key="2">
    <source>
        <dbReference type="EMBL" id="KIK78715.1"/>
    </source>
</evidence>
<dbReference type="OrthoDB" id="3270175at2759"/>
<dbReference type="EMBL" id="KN826498">
    <property type="protein sequence ID" value="KIK78715.1"/>
    <property type="molecule type" value="Genomic_DNA"/>
</dbReference>
<gene>
    <name evidence="2" type="ORF">PAXRUDRAFT_163239</name>
</gene>
<dbReference type="AlphaFoldDB" id="A0A0D0DKG4"/>
<feature type="non-terminal residue" evidence="2">
    <location>
        <position position="1"/>
    </location>
</feature>
<accession>A0A0D0DKG4</accession>
<dbReference type="Proteomes" id="UP000054538">
    <property type="component" value="Unassembled WGS sequence"/>
</dbReference>
<dbReference type="GO" id="GO:0046983">
    <property type="term" value="F:protein dimerization activity"/>
    <property type="evidence" value="ECO:0007669"/>
    <property type="project" value="InterPro"/>
</dbReference>
<dbReference type="InterPro" id="IPR012337">
    <property type="entry name" value="RNaseH-like_sf"/>
</dbReference>
<feature type="domain" description="HAT C-terminal dimerisation" evidence="1">
    <location>
        <begin position="1"/>
        <end position="56"/>
    </location>
</feature>
<organism evidence="2 3">
    <name type="scientific">Paxillus rubicundulus Ve08.2h10</name>
    <dbReference type="NCBI Taxonomy" id="930991"/>
    <lineage>
        <taxon>Eukaryota</taxon>
        <taxon>Fungi</taxon>
        <taxon>Dikarya</taxon>
        <taxon>Basidiomycota</taxon>
        <taxon>Agaricomycotina</taxon>
        <taxon>Agaricomycetes</taxon>
        <taxon>Agaricomycetidae</taxon>
        <taxon>Boletales</taxon>
        <taxon>Paxilineae</taxon>
        <taxon>Paxillaceae</taxon>
        <taxon>Paxillus</taxon>
    </lineage>
</organism>
<dbReference type="Pfam" id="PF05699">
    <property type="entry name" value="Dimer_Tnp_hAT"/>
    <property type="match status" value="1"/>
</dbReference>
<dbReference type="InParanoid" id="A0A0D0DKG4"/>
<keyword evidence="3" id="KW-1185">Reference proteome</keyword>
<evidence type="ECO:0000259" key="1">
    <source>
        <dbReference type="Pfam" id="PF05699"/>
    </source>
</evidence>
<reference evidence="3" key="2">
    <citation type="submission" date="2015-01" db="EMBL/GenBank/DDBJ databases">
        <title>Evolutionary Origins and Diversification of the Mycorrhizal Mutualists.</title>
        <authorList>
            <consortium name="DOE Joint Genome Institute"/>
            <consortium name="Mycorrhizal Genomics Consortium"/>
            <person name="Kohler A."/>
            <person name="Kuo A."/>
            <person name="Nagy L.G."/>
            <person name="Floudas D."/>
            <person name="Copeland A."/>
            <person name="Barry K.W."/>
            <person name="Cichocki N."/>
            <person name="Veneault-Fourrey C."/>
            <person name="LaButti K."/>
            <person name="Lindquist E.A."/>
            <person name="Lipzen A."/>
            <person name="Lundell T."/>
            <person name="Morin E."/>
            <person name="Murat C."/>
            <person name="Riley R."/>
            <person name="Ohm R."/>
            <person name="Sun H."/>
            <person name="Tunlid A."/>
            <person name="Henrissat B."/>
            <person name="Grigoriev I.V."/>
            <person name="Hibbett D.S."/>
            <person name="Martin F."/>
        </authorList>
    </citation>
    <scope>NUCLEOTIDE SEQUENCE [LARGE SCALE GENOMIC DNA]</scope>
    <source>
        <strain evidence="3">Ve08.2h10</strain>
    </source>
</reference>
<name>A0A0D0DKG4_9AGAM</name>
<evidence type="ECO:0000313" key="3">
    <source>
        <dbReference type="Proteomes" id="UP000054538"/>
    </source>
</evidence>
<dbReference type="InterPro" id="IPR008906">
    <property type="entry name" value="HATC_C_dom"/>
</dbReference>
<proteinExistence type="predicted"/>
<reference evidence="2 3" key="1">
    <citation type="submission" date="2014-04" db="EMBL/GenBank/DDBJ databases">
        <authorList>
            <consortium name="DOE Joint Genome Institute"/>
            <person name="Kuo A."/>
            <person name="Kohler A."/>
            <person name="Jargeat P."/>
            <person name="Nagy L.G."/>
            <person name="Floudas D."/>
            <person name="Copeland A."/>
            <person name="Barry K.W."/>
            <person name="Cichocki N."/>
            <person name="Veneault-Fourrey C."/>
            <person name="LaButti K."/>
            <person name="Lindquist E.A."/>
            <person name="Lipzen A."/>
            <person name="Lundell T."/>
            <person name="Morin E."/>
            <person name="Murat C."/>
            <person name="Sun H."/>
            <person name="Tunlid A."/>
            <person name="Henrissat B."/>
            <person name="Grigoriev I.V."/>
            <person name="Hibbett D.S."/>
            <person name="Martin F."/>
            <person name="Nordberg H.P."/>
            <person name="Cantor M.N."/>
            <person name="Hua S.X."/>
        </authorList>
    </citation>
    <scope>NUCLEOTIDE SEQUENCE [LARGE SCALE GENOMIC DNA]</scope>
    <source>
        <strain evidence="2 3">Ve08.2h10</strain>
    </source>
</reference>
<dbReference type="HOGENOM" id="CLU_009123_15_2_1"/>